<dbReference type="AlphaFoldDB" id="A0A8K1G7D8"/>
<name>A0A8K1G7D8_9PASS</name>
<evidence type="ECO:0000313" key="2">
    <source>
        <dbReference type="Proteomes" id="UP000796761"/>
    </source>
</evidence>
<accession>A0A8K1G7D8</accession>
<reference evidence="1" key="1">
    <citation type="submission" date="2019-04" db="EMBL/GenBank/DDBJ databases">
        <title>Genome assembly of Zosterops borbonicus 15179.</title>
        <authorList>
            <person name="Leroy T."/>
            <person name="Anselmetti Y."/>
            <person name="Tilak M.-K."/>
            <person name="Nabholz B."/>
        </authorList>
    </citation>
    <scope>NUCLEOTIDE SEQUENCE</scope>
    <source>
        <strain evidence="1">HGM_15179</strain>
        <tissue evidence="1">Muscle</tissue>
    </source>
</reference>
<dbReference type="EMBL" id="SWJQ01000564">
    <property type="protein sequence ID" value="TRZ12805.1"/>
    <property type="molecule type" value="Genomic_DNA"/>
</dbReference>
<dbReference type="Proteomes" id="UP000796761">
    <property type="component" value="Unassembled WGS sequence"/>
</dbReference>
<proteinExistence type="predicted"/>
<sequence length="228" mass="26028">MDHRKATDNSLEKKNRGGGLQECALGDSTKIQKEKCELAKQHGVVWSKVLFLNNQIRVVSLPEVTRNRFLRKPLVRLYGEAPDGFNWPFFSEGIMNAESFSVYYQHPAAITVQSWAQVLDSENQGKEQKWGDLDTAWMLEMALWARGSYLALHEPGHSDLHWVLWDSQRDECEPLPHPVTVSGQAGNLQIAEKRSTAILDCIVQIPEVTVHSWKEFRQAEQEKFDKGV</sequence>
<organism evidence="1 2">
    <name type="scientific">Zosterops borbonicus</name>
    <dbReference type="NCBI Taxonomy" id="364589"/>
    <lineage>
        <taxon>Eukaryota</taxon>
        <taxon>Metazoa</taxon>
        <taxon>Chordata</taxon>
        <taxon>Craniata</taxon>
        <taxon>Vertebrata</taxon>
        <taxon>Euteleostomi</taxon>
        <taxon>Archelosauria</taxon>
        <taxon>Archosauria</taxon>
        <taxon>Dinosauria</taxon>
        <taxon>Saurischia</taxon>
        <taxon>Theropoda</taxon>
        <taxon>Coelurosauria</taxon>
        <taxon>Aves</taxon>
        <taxon>Neognathae</taxon>
        <taxon>Neoaves</taxon>
        <taxon>Telluraves</taxon>
        <taxon>Australaves</taxon>
        <taxon>Passeriformes</taxon>
        <taxon>Sylvioidea</taxon>
        <taxon>Zosteropidae</taxon>
        <taxon>Zosterops</taxon>
    </lineage>
</organism>
<protein>
    <submittedName>
        <fullName evidence="1">Uncharacterized protein</fullName>
    </submittedName>
</protein>
<gene>
    <name evidence="1" type="ORF">HGM15179_014296</name>
</gene>
<evidence type="ECO:0000313" key="1">
    <source>
        <dbReference type="EMBL" id="TRZ12805.1"/>
    </source>
</evidence>
<comment type="caution">
    <text evidence="1">The sequence shown here is derived from an EMBL/GenBank/DDBJ whole genome shotgun (WGS) entry which is preliminary data.</text>
</comment>
<keyword evidence="2" id="KW-1185">Reference proteome</keyword>